<keyword evidence="5" id="KW-1185">Reference proteome</keyword>
<feature type="region of interest" description="Disordered" evidence="1">
    <location>
        <begin position="145"/>
        <end position="181"/>
    </location>
</feature>
<evidence type="ECO:0000256" key="1">
    <source>
        <dbReference type="SAM" id="MobiDB-lite"/>
    </source>
</evidence>
<reference evidence="4 5" key="1">
    <citation type="submission" date="2023-08" db="EMBL/GenBank/DDBJ databases">
        <title>A Necator americanus chromosomal reference genome.</title>
        <authorList>
            <person name="Ilik V."/>
            <person name="Petrzelkova K.J."/>
            <person name="Pardy F."/>
            <person name="Fuh T."/>
            <person name="Niatou-Singa F.S."/>
            <person name="Gouil Q."/>
            <person name="Baker L."/>
            <person name="Ritchie M.E."/>
            <person name="Jex A.R."/>
            <person name="Gazzola D."/>
            <person name="Li H."/>
            <person name="Toshio Fujiwara R."/>
            <person name="Zhan B."/>
            <person name="Aroian R.V."/>
            <person name="Pafco B."/>
            <person name="Schwarz E.M."/>
        </authorList>
    </citation>
    <scope>NUCLEOTIDE SEQUENCE [LARGE SCALE GENOMIC DNA]</scope>
    <source>
        <strain evidence="4 5">Aroian</strain>
        <tissue evidence="4">Whole animal</tissue>
    </source>
</reference>
<dbReference type="EMBL" id="JAVFWL010000006">
    <property type="protein sequence ID" value="KAK6760171.1"/>
    <property type="molecule type" value="Genomic_DNA"/>
</dbReference>
<dbReference type="InterPro" id="IPR000008">
    <property type="entry name" value="C2_dom"/>
</dbReference>
<feature type="region of interest" description="Disordered" evidence="1">
    <location>
        <begin position="434"/>
        <end position="464"/>
    </location>
</feature>
<dbReference type="SMART" id="SM00315">
    <property type="entry name" value="RGS"/>
    <property type="match status" value="1"/>
</dbReference>
<dbReference type="PROSITE" id="PS50132">
    <property type="entry name" value="RGS"/>
    <property type="match status" value="1"/>
</dbReference>
<dbReference type="InterPro" id="IPR044926">
    <property type="entry name" value="RGS_subdomain_2"/>
</dbReference>
<organism evidence="4 5">
    <name type="scientific">Necator americanus</name>
    <name type="common">Human hookworm</name>
    <dbReference type="NCBI Taxonomy" id="51031"/>
    <lineage>
        <taxon>Eukaryota</taxon>
        <taxon>Metazoa</taxon>
        <taxon>Ecdysozoa</taxon>
        <taxon>Nematoda</taxon>
        <taxon>Chromadorea</taxon>
        <taxon>Rhabditida</taxon>
        <taxon>Rhabditina</taxon>
        <taxon>Rhabditomorpha</taxon>
        <taxon>Strongyloidea</taxon>
        <taxon>Ancylostomatidae</taxon>
        <taxon>Bunostominae</taxon>
        <taxon>Necator</taxon>
    </lineage>
</organism>
<dbReference type="InterPro" id="IPR035892">
    <property type="entry name" value="C2_domain_sf"/>
</dbReference>
<feature type="domain" description="C2" evidence="2">
    <location>
        <begin position="246"/>
        <end position="377"/>
    </location>
</feature>
<dbReference type="Gene3D" id="1.10.167.10">
    <property type="entry name" value="Regulator of G-protein Signalling 4, domain 2"/>
    <property type="match status" value="1"/>
</dbReference>
<dbReference type="PANTHER" id="PTHR10845:SF259">
    <property type="entry name" value="RGS DOMAIN-CONTAINING PROTEIN-RELATED"/>
    <property type="match status" value="1"/>
</dbReference>
<dbReference type="PRINTS" id="PR01301">
    <property type="entry name" value="RGSPROTEIN"/>
</dbReference>
<evidence type="ECO:0000313" key="5">
    <source>
        <dbReference type="Proteomes" id="UP001303046"/>
    </source>
</evidence>
<sequence>MARPEGFQRYKVDYEYEGYSYTESDSDSSSEGSTSLPPFQLPKARMDEKWLRDKRILRKTPYGISSRGHIKPTDSSSLSTIQSNISSLLESTNEEDDLSDLYTPVQKGERHRLPPTFAVPHELSPVMSSSIDEPPSVPSLRLQRDWRPQQTSTTTSFQPFVSTLPKTNPHHGPKFVSSTPRTATTSRIPMYSYNQIIEGVSRPSSYYGEESCEFPSSRSHVENVKPTFYRPENFGLPTGVAKNVGSEGIIFLSMTLCGNQLNVTINEAVYFQDPYQPQISSYVRVEMRRRCGNSRKRYYREKIQSYKTRNWVATNRPAFNEKFTFYIDEDNYFRDLLTISVYKLKADNHQQRMRMLGCMTFPVKRLMKKAREANDGYYIDENMTMDEVVVNEGGFFLLSPKRGEKKSFPQNKISIKTYYNDKTFSGDGVLTTSSSCISNPSEMPPRTQRSSASGRKKSESDHAPIRFEASDVDHYAGCSGVAIRLERNAADSYEDNNSVPVRFERNHKVEEYMGSNVLPTRFERNNSDYVGKNTVRIRFERNEDNPCGIFGSLGGGIRRSQRATLPDLSTTTENTSEGSAAAFHTRRCTVTQDRLTPDAIYNGRKKCPTPSSPLEPKKDQGVRRAASFTFSPKGAADKTNRRVTVPQEREEREDKKKLFGPISKTISMIRNKLDVALSTSSLYPSRDEVRQWRHSFESLLNHKYGCSLFREFLKKEFSDENVDFWLECEEFKKMKEGKKATIQKAHEIFKEYVAAAAPKEVNLDSDTRAATKAAMESGCKTDTFSLAQSRIEQLMAKDSYRRFLKDPLYLDLVEGVENGENSPKVLQK</sequence>
<dbReference type="Pfam" id="PF00168">
    <property type="entry name" value="C2"/>
    <property type="match status" value="1"/>
</dbReference>
<feature type="region of interest" description="Disordered" evidence="1">
    <location>
        <begin position="20"/>
        <end position="43"/>
    </location>
</feature>
<dbReference type="PROSITE" id="PS50004">
    <property type="entry name" value="C2"/>
    <property type="match status" value="1"/>
</dbReference>
<evidence type="ECO:0008006" key="6">
    <source>
        <dbReference type="Google" id="ProtNLM"/>
    </source>
</evidence>
<feature type="compositionally biased region" description="Polar residues" evidence="1">
    <location>
        <begin position="434"/>
        <end position="453"/>
    </location>
</feature>
<dbReference type="Pfam" id="PF00615">
    <property type="entry name" value="RGS"/>
    <property type="match status" value="1"/>
</dbReference>
<evidence type="ECO:0000313" key="4">
    <source>
        <dbReference type="EMBL" id="KAK6760171.1"/>
    </source>
</evidence>
<feature type="domain" description="RGS" evidence="3">
    <location>
        <begin position="695"/>
        <end position="813"/>
    </location>
</feature>
<comment type="caution">
    <text evidence="4">The sequence shown here is derived from an EMBL/GenBank/DDBJ whole genome shotgun (WGS) entry which is preliminary data.</text>
</comment>
<dbReference type="InterPro" id="IPR016137">
    <property type="entry name" value="RGS"/>
</dbReference>
<dbReference type="InterPro" id="IPR036305">
    <property type="entry name" value="RGS_sf"/>
</dbReference>
<gene>
    <name evidence="4" type="primary">Necator_chrX.g21767</name>
    <name evidence="4" type="ORF">RB195_021606</name>
</gene>
<protein>
    <recommendedName>
        <fullName evidence="6">Regulator of G protein signaling domain protein</fullName>
    </recommendedName>
</protein>
<name>A0ABR1EDX5_NECAM</name>
<dbReference type="SUPFAM" id="SSF48097">
    <property type="entry name" value="Regulator of G-protein signaling, RGS"/>
    <property type="match status" value="1"/>
</dbReference>
<accession>A0ABR1EDX5</accession>
<evidence type="ECO:0000259" key="2">
    <source>
        <dbReference type="PROSITE" id="PS50004"/>
    </source>
</evidence>
<dbReference type="SUPFAM" id="SSF49562">
    <property type="entry name" value="C2 domain (Calcium/lipid-binding domain, CaLB)"/>
    <property type="match status" value="1"/>
</dbReference>
<dbReference type="PANTHER" id="PTHR10845">
    <property type="entry name" value="REGULATOR OF G PROTEIN SIGNALING"/>
    <property type="match status" value="1"/>
</dbReference>
<feature type="compositionally biased region" description="Low complexity" evidence="1">
    <location>
        <begin position="148"/>
        <end position="163"/>
    </location>
</feature>
<dbReference type="SMART" id="SM00239">
    <property type="entry name" value="C2"/>
    <property type="match status" value="1"/>
</dbReference>
<feature type="compositionally biased region" description="Low complexity" evidence="1">
    <location>
        <begin position="20"/>
        <end position="35"/>
    </location>
</feature>
<dbReference type="Gene3D" id="2.60.40.150">
    <property type="entry name" value="C2 domain"/>
    <property type="match status" value="1"/>
</dbReference>
<dbReference type="Proteomes" id="UP001303046">
    <property type="component" value="Unassembled WGS sequence"/>
</dbReference>
<feature type="region of interest" description="Disordered" evidence="1">
    <location>
        <begin position="602"/>
        <end position="655"/>
    </location>
</feature>
<evidence type="ECO:0000259" key="3">
    <source>
        <dbReference type="PROSITE" id="PS50132"/>
    </source>
</evidence>
<proteinExistence type="predicted"/>